<keyword evidence="2" id="KW-0732">Signal</keyword>
<evidence type="ECO:0000313" key="3">
    <source>
        <dbReference type="EMBL" id="MBT0995791.1"/>
    </source>
</evidence>
<evidence type="ECO:0008006" key="5">
    <source>
        <dbReference type="Google" id="ProtNLM"/>
    </source>
</evidence>
<comment type="caution">
    <text evidence="3">The sequence shown here is derived from an EMBL/GenBank/DDBJ whole genome shotgun (WGS) entry which is preliminary data.</text>
</comment>
<dbReference type="SUPFAM" id="SSF53474">
    <property type="entry name" value="alpha/beta-Hydrolases"/>
    <property type="match status" value="1"/>
</dbReference>
<feature type="signal peptide" evidence="2">
    <location>
        <begin position="1"/>
        <end position="22"/>
    </location>
</feature>
<dbReference type="EMBL" id="JAHBOH010000002">
    <property type="protein sequence ID" value="MBT0995791.1"/>
    <property type="molecule type" value="Genomic_DNA"/>
</dbReference>
<dbReference type="InterPro" id="IPR029058">
    <property type="entry name" value="AB_hydrolase_fold"/>
</dbReference>
<keyword evidence="4" id="KW-1185">Reference proteome</keyword>
<feature type="compositionally biased region" description="Low complexity" evidence="1">
    <location>
        <begin position="28"/>
        <end position="60"/>
    </location>
</feature>
<dbReference type="Proteomes" id="UP000722125">
    <property type="component" value="Unassembled WGS sequence"/>
</dbReference>
<sequence>MRFRTRGRALLGGAVTIGALLAAGLGPAAGAEPEPGGTRAASGVSVSSTGGAAGPGAVDPGDVRVARDRTGSTVSWIPSRPVGFGDARVEFRAGDELLGVPVPVGPAYVLRVPGRSDVQAQDVTVTLGTRVLAGPDSPAAAPSARTSVPPVEDVLPRDPGTRGTYSTTSWEYRLPSVALAGLPAKVEMLGKVVAPTRLVGDRPVVLFLHGRHTTCYQKGSDGLSIDWPCPSGWSAIPSHRGYAQAQQLLASQGYVTVSISANGVNGQDDALLDAGADARAALVRRHLDVLADWDAGRGDGPAQRTALTGHLAMRRVMTVGHSRGGEGVQRAALQTQAGDRFTIAGQVLVAPTDFGQQVAVGVPTTVLLPYCDGDVSDLQGQMVVDQGARVAAGDRATRSAVLVMGANHNYFNSEWTPGSAAAPAWDDWWNASDAVCGDEAPQRLSAAQQRAVGATYVAAAARTYLTSDTSALPLLDGTAVRAPSAGTAVVLSHAVGGRRSTLVVPGERGTLTGRGGMTVTPCVGARTPGSELARCGRDLGSPHWTPQSWSWAGPAGELVRLSWTAKGATATLPVTTDLRYRSHLDLRLVAPPQSTTPSVEVVFRDRRGRAVAARPVRQAVPLPTHESGHEWAQNVRVPIPAGVDRAALTSISLRSTSSTGTLLLLDASAAARGLASSTATVRSLPRIAVPATTTIDATGSGDETVTVRVPVTGTVRAPAIVELMAADSSGRAQLHRVTLRPGQRALEVPVSYAGDDAYADDASGVPAYVVAVRAVRNVSVDDYIGDVQVRSGVPRPTFSVEAAAASAGPGESLTWRLRLSGPTTQEVYVPIRAVVPDGAELTVGDLLPGWAAANLPAVLPASTPLSESGLRLLVAVPAYATSVLVEVPIRQGITFTGSRTVELVASTKQFGPRSLTLAGTVTRPGS</sequence>
<feature type="region of interest" description="Disordered" evidence="1">
    <location>
        <begin position="28"/>
        <end position="61"/>
    </location>
</feature>
<proteinExistence type="predicted"/>
<protein>
    <recommendedName>
        <fullName evidence="5">Secreted protein</fullName>
    </recommendedName>
</protein>
<feature type="region of interest" description="Disordered" evidence="1">
    <location>
        <begin position="133"/>
        <end position="162"/>
    </location>
</feature>
<feature type="compositionally biased region" description="Low complexity" evidence="1">
    <location>
        <begin position="133"/>
        <end position="150"/>
    </location>
</feature>
<dbReference type="Gene3D" id="3.40.50.1820">
    <property type="entry name" value="alpha/beta hydrolase"/>
    <property type="match status" value="1"/>
</dbReference>
<evidence type="ECO:0000313" key="4">
    <source>
        <dbReference type="Proteomes" id="UP000722125"/>
    </source>
</evidence>
<gene>
    <name evidence="3" type="ORF">KIN34_16045</name>
</gene>
<accession>A0ABS5U315</accession>
<evidence type="ECO:0000256" key="2">
    <source>
        <dbReference type="SAM" id="SignalP"/>
    </source>
</evidence>
<organism evidence="3 4">
    <name type="scientific">Cellulomonas fulva</name>
    <dbReference type="NCBI Taxonomy" id="2835530"/>
    <lineage>
        <taxon>Bacteria</taxon>
        <taxon>Bacillati</taxon>
        <taxon>Actinomycetota</taxon>
        <taxon>Actinomycetes</taxon>
        <taxon>Micrococcales</taxon>
        <taxon>Cellulomonadaceae</taxon>
        <taxon>Cellulomonas</taxon>
    </lineage>
</organism>
<reference evidence="3 4" key="1">
    <citation type="submission" date="2021-05" db="EMBL/GenBank/DDBJ databases">
        <title>Description of Cellulomonas sp. DKR-3 sp. nov.</title>
        <authorList>
            <person name="Dahal R.H."/>
            <person name="Chaudhary D.K."/>
        </authorList>
    </citation>
    <scope>NUCLEOTIDE SEQUENCE [LARGE SCALE GENOMIC DNA]</scope>
    <source>
        <strain evidence="3 4">DKR-3</strain>
    </source>
</reference>
<evidence type="ECO:0000256" key="1">
    <source>
        <dbReference type="SAM" id="MobiDB-lite"/>
    </source>
</evidence>
<feature type="chain" id="PRO_5046307763" description="Secreted protein" evidence="2">
    <location>
        <begin position="23"/>
        <end position="926"/>
    </location>
</feature>
<dbReference type="RefSeq" id="WP_214352957.1">
    <property type="nucleotide sequence ID" value="NZ_JAHBOH010000002.1"/>
</dbReference>
<name>A0ABS5U315_9CELL</name>